<name>A0A0M3HTS2_ASCLU</name>
<evidence type="ECO:0000313" key="1">
    <source>
        <dbReference type="Proteomes" id="UP000036681"/>
    </source>
</evidence>
<accession>A0A0M3HTS2</accession>
<proteinExistence type="predicted"/>
<dbReference type="Proteomes" id="UP000036681">
    <property type="component" value="Unplaced"/>
</dbReference>
<dbReference type="WBParaSite" id="ALUE_0000608801-mRNA-1">
    <property type="protein sequence ID" value="ALUE_0000608801-mRNA-1"/>
    <property type="gene ID" value="ALUE_0000608801"/>
</dbReference>
<reference evidence="2" key="1">
    <citation type="submission" date="2017-02" db="UniProtKB">
        <authorList>
            <consortium name="WormBaseParasite"/>
        </authorList>
    </citation>
    <scope>IDENTIFICATION</scope>
</reference>
<evidence type="ECO:0000313" key="2">
    <source>
        <dbReference type="WBParaSite" id="ALUE_0000608801-mRNA-1"/>
    </source>
</evidence>
<sequence length="79" mass="9149">MIEEQFVEERKTHDEKKREIERFIGARVSISSGDYLATTVLQEPRGLIPPVNVGSNLFPSAYHHEIFDDTSCQRTKMRI</sequence>
<dbReference type="AlphaFoldDB" id="A0A0M3HTS2"/>
<protein>
    <submittedName>
        <fullName evidence="2">Uncharacterized protein</fullName>
    </submittedName>
</protein>
<organism evidence="1 2">
    <name type="scientific">Ascaris lumbricoides</name>
    <name type="common">Giant roundworm</name>
    <dbReference type="NCBI Taxonomy" id="6252"/>
    <lineage>
        <taxon>Eukaryota</taxon>
        <taxon>Metazoa</taxon>
        <taxon>Ecdysozoa</taxon>
        <taxon>Nematoda</taxon>
        <taxon>Chromadorea</taxon>
        <taxon>Rhabditida</taxon>
        <taxon>Spirurina</taxon>
        <taxon>Ascaridomorpha</taxon>
        <taxon>Ascaridoidea</taxon>
        <taxon>Ascarididae</taxon>
        <taxon>Ascaris</taxon>
    </lineage>
</organism>
<keyword evidence="1" id="KW-1185">Reference proteome</keyword>